<keyword evidence="2" id="KW-0472">Membrane</keyword>
<proteinExistence type="predicted"/>
<accession>X0UN88</accession>
<evidence type="ECO:0000256" key="1">
    <source>
        <dbReference type="SAM" id="MobiDB-lite"/>
    </source>
</evidence>
<organism evidence="3">
    <name type="scientific">marine sediment metagenome</name>
    <dbReference type="NCBI Taxonomy" id="412755"/>
    <lineage>
        <taxon>unclassified sequences</taxon>
        <taxon>metagenomes</taxon>
        <taxon>ecological metagenomes</taxon>
    </lineage>
</organism>
<dbReference type="AlphaFoldDB" id="X0UN88"/>
<feature type="region of interest" description="Disordered" evidence="1">
    <location>
        <begin position="121"/>
        <end position="206"/>
    </location>
</feature>
<comment type="caution">
    <text evidence="3">The sequence shown here is derived from an EMBL/GenBank/DDBJ whole genome shotgun (WGS) entry which is preliminary data.</text>
</comment>
<dbReference type="Gene3D" id="1.25.40.10">
    <property type="entry name" value="Tetratricopeptide repeat domain"/>
    <property type="match status" value="1"/>
</dbReference>
<gene>
    <name evidence="3" type="ORF">S01H1_38699</name>
</gene>
<feature type="transmembrane region" description="Helical" evidence="2">
    <location>
        <begin position="222"/>
        <end position="245"/>
    </location>
</feature>
<name>X0UN88_9ZZZZ</name>
<protein>
    <submittedName>
        <fullName evidence="3">Uncharacterized protein</fullName>
    </submittedName>
</protein>
<feature type="compositionally biased region" description="Polar residues" evidence="1">
    <location>
        <begin position="185"/>
        <end position="196"/>
    </location>
</feature>
<feature type="non-terminal residue" evidence="3">
    <location>
        <position position="268"/>
    </location>
</feature>
<dbReference type="EMBL" id="BARS01024376">
    <property type="protein sequence ID" value="GAG07130.1"/>
    <property type="molecule type" value="Genomic_DNA"/>
</dbReference>
<keyword evidence="2" id="KW-0812">Transmembrane</keyword>
<reference evidence="3" key="1">
    <citation type="journal article" date="2014" name="Front. Microbiol.">
        <title>High frequency of phylogenetically diverse reductive dehalogenase-homologous genes in deep subseafloor sedimentary metagenomes.</title>
        <authorList>
            <person name="Kawai M."/>
            <person name="Futagami T."/>
            <person name="Toyoda A."/>
            <person name="Takaki Y."/>
            <person name="Nishi S."/>
            <person name="Hori S."/>
            <person name="Arai W."/>
            <person name="Tsubouchi T."/>
            <person name="Morono Y."/>
            <person name="Uchiyama I."/>
            <person name="Ito T."/>
            <person name="Fujiyama A."/>
            <person name="Inagaki F."/>
            <person name="Takami H."/>
        </authorList>
    </citation>
    <scope>NUCLEOTIDE SEQUENCE</scope>
    <source>
        <strain evidence="3">Expedition CK06-06</strain>
    </source>
</reference>
<feature type="non-terminal residue" evidence="3">
    <location>
        <position position="1"/>
    </location>
</feature>
<dbReference type="InterPro" id="IPR011990">
    <property type="entry name" value="TPR-like_helical_dom_sf"/>
</dbReference>
<dbReference type="SUPFAM" id="SSF48452">
    <property type="entry name" value="TPR-like"/>
    <property type="match status" value="1"/>
</dbReference>
<evidence type="ECO:0000313" key="3">
    <source>
        <dbReference type="EMBL" id="GAG07130.1"/>
    </source>
</evidence>
<keyword evidence="2" id="KW-1133">Transmembrane helix</keyword>
<feature type="compositionally biased region" description="Basic and acidic residues" evidence="1">
    <location>
        <begin position="121"/>
        <end position="171"/>
    </location>
</feature>
<evidence type="ECO:0000256" key="2">
    <source>
        <dbReference type="SAM" id="Phobius"/>
    </source>
</evidence>
<sequence length="268" mass="31358">NRLYNEALYEFSAEIKINQHCPLAYYYAAHIRITKEQYRRAKINLEAALRDSTDYHDAHGLLAVTFLKMGEKTKALAEWKIFVQAVGIIEDKSLTTAESIIIPEEYHKLLQIEAERKEHERLEAEKREHERSETEKKERERIAAIEKDIEKRESEKREREPLQIDEKKDNEVTDDSGEIPAPESITESAQPYSTTPGADDTTTDIEPPLEDLEKRIKSNIRFGIYGIILATIILFIWLFGTIYWIRKRRAHKEATNFSEQVDRLLNDR</sequence>